<proteinExistence type="predicted"/>
<protein>
    <submittedName>
        <fullName evidence="2">Uncharacterized protein</fullName>
    </submittedName>
</protein>
<organism evidence="2 3">
    <name type="scientific">Crenichthys baileyi</name>
    <name type="common">White River springfish</name>
    <dbReference type="NCBI Taxonomy" id="28760"/>
    <lineage>
        <taxon>Eukaryota</taxon>
        <taxon>Metazoa</taxon>
        <taxon>Chordata</taxon>
        <taxon>Craniata</taxon>
        <taxon>Vertebrata</taxon>
        <taxon>Euteleostomi</taxon>
        <taxon>Actinopterygii</taxon>
        <taxon>Neopterygii</taxon>
        <taxon>Teleostei</taxon>
        <taxon>Neoteleostei</taxon>
        <taxon>Acanthomorphata</taxon>
        <taxon>Ovalentaria</taxon>
        <taxon>Atherinomorphae</taxon>
        <taxon>Cyprinodontiformes</taxon>
        <taxon>Goodeidae</taxon>
        <taxon>Crenichthys</taxon>
    </lineage>
</organism>
<dbReference type="AlphaFoldDB" id="A0AAV9SLT5"/>
<evidence type="ECO:0000256" key="1">
    <source>
        <dbReference type="SAM" id="MobiDB-lite"/>
    </source>
</evidence>
<name>A0AAV9SLT5_9TELE</name>
<sequence>MRVVAYASRPLSDIEVKGHSRTLGPDKDGNDEAARIARLGAEGEKEWLPSPQTHAVCAVTRRKTKERCENSQSSGETLHLGRKPSDTDLATVQDQDPNLHTIRELVASGLSAKASPLATSETKELRTLQCNLSHLKLEKFYLHPTAWDAPWVGPTDHRGSC</sequence>
<reference evidence="2 3" key="1">
    <citation type="submission" date="2021-06" db="EMBL/GenBank/DDBJ databases">
        <authorList>
            <person name="Palmer J.M."/>
        </authorList>
    </citation>
    <scope>NUCLEOTIDE SEQUENCE [LARGE SCALE GENOMIC DNA]</scope>
    <source>
        <strain evidence="2 3">MEX-2019</strain>
        <tissue evidence="2">Muscle</tissue>
    </source>
</reference>
<keyword evidence="3" id="KW-1185">Reference proteome</keyword>
<evidence type="ECO:0000313" key="2">
    <source>
        <dbReference type="EMBL" id="KAK5622334.1"/>
    </source>
</evidence>
<gene>
    <name evidence="2" type="ORF">CRENBAI_005282</name>
</gene>
<accession>A0AAV9SLT5</accession>
<comment type="caution">
    <text evidence="2">The sequence shown here is derived from an EMBL/GenBank/DDBJ whole genome shotgun (WGS) entry which is preliminary data.</text>
</comment>
<evidence type="ECO:0000313" key="3">
    <source>
        <dbReference type="Proteomes" id="UP001311232"/>
    </source>
</evidence>
<dbReference type="Proteomes" id="UP001311232">
    <property type="component" value="Unassembled WGS sequence"/>
</dbReference>
<feature type="region of interest" description="Disordered" evidence="1">
    <location>
        <begin position="64"/>
        <end position="95"/>
    </location>
</feature>
<dbReference type="EMBL" id="JAHHUM010000135">
    <property type="protein sequence ID" value="KAK5622334.1"/>
    <property type="molecule type" value="Genomic_DNA"/>
</dbReference>